<gene>
    <name evidence="2" type="ORF">DYU11_29385</name>
</gene>
<keyword evidence="1" id="KW-0472">Membrane</keyword>
<dbReference type="Proteomes" id="UP000283523">
    <property type="component" value="Unassembled WGS sequence"/>
</dbReference>
<dbReference type="RefSeq" id="WP_119671323.1">
    <property type="nucleotide sequence ID" value="NZ_QXED01000013.1"/>
</dbReference>
<organism evidence="2 3">
    <name type="scientific">Fibrisoma montanum</name>
    <dbReference type="NCBI Taxonomy" id="2305895"/>
    <lineage>
        <taxon>Bacteria</taxon>
        <taxon>Pseudomonadati</taxon>
        <taxon>Bacteroidota</taxon>
        <taxon>Cytophagia</taxon>
        <taxon>Cytophagales</taxon>
        <taxon>Spirosomataceae</taxon>
        <taxon>Fibrisoma</taxon>
    </lineage>
</organism>
<keyword evidence="1" id="KW-0812">Transmembrane</keyword>
<reference evidence="2 3" key="1">
    <citation type="submission" date="2018-08" db="EMBL/GenBank/DDBJ databases">
        <title>Fibrisoma montanum sp. nov., isolated from Danxia mountain soil.</title>
        <authorList>
            <person name="Huang Y."/>
        </authorList>
    </citation>
    <scope>NUCLEOTIDE SEQUENCE [LARGE SCALE GENOMIC DNA]</scope>
    <source>
        <strain evidence="2 3">HYT19</strain>
    </source>
</reference>
<dbReference type="AlphaFoldDB" id="A0A418LXV2"/>
<evidence type="ECO:0000313" key="3">
    <source>
        <dbReference type="Proteomes" id="UP000283523"/>
    </source>
</evidence>
<comment type="caution">
    <text evidence="2">The sequence shown here is derived from an EMBL/GenBank/DDBJ whole genome shotgun (WGS) entry which is preliminary data.</text>
</comment>
<feature type="transmembrane region" description="Helical" evidence="1">
    <location>
        <begin position="34"/>
        <end position="57"/>
    </location>
</feature>
<evidence type="ECO:0000256" key="1">
    <source>
        <dbReference type="SAM" id="Phobius"/>
    </source>
</evidence>
<keyword evidence="1" id="KW-1133">Transmembrane helix</keyword>
<accession>A0A418LXV2</accession>
<feature type="transmembrane region" description="Helical" evidence="1">
    <location>
        <begin position="69"/>
        <end position="86"/>
    </location>
</feature>
<feature type="transmembrane region" description="Helical" evidence="1">
    <location>
        <begin position="98"/>
        <end position="122"/>
    </location>
</feature>
<dbReference type="EMBL" id="QXED01000013">
    <property type="protein sequence ID" value="RIV18072.1"/>
    <property type="molecule type" value="Genomic_DNA"/>
</dbReference>
<proteinExistence type="predicted"/>
<sequence length="190" mass="20728">MNNKTLGVLALLGAPSMAIGIYVEDQFKPLANSWWTGVWGIVYITAWMGSMVALNRIGATGSSRFGRTLPLIMLGTLAIANVSNGWQLVAPTFKPTLFWALDMCWPLSNVLMLIYGITVIVANRLPGWQRFVPLLCGLWLPMALTSKFWLPSELGFSLVTAYSAVAWSLLALVILTNHRSGHAAAPLSHV</sequence>
<dbReference type="OrthoDB" id="893172at2"/>
<evidence type="ECO:0000313" key="2">
    <source>
        <dbReference type="EMBL" id="RIV18072.1"/>
    </source>
</evidence>
<name>A0A418LXV2_9BACT</name>
<protein>
    <submittedName>
        <fullName evidence="2">Uncharacterized protein</fullName>
    </submittedName>
</protein>
<feature type="transmembrane region" description="Helical" evidence="1">
    <location>
        <begin position="156"/>
        <end position="175"/>
    </location>
</feature>
<feature type="transmembrane region" description="Helical" evidence="1">
    <location>
        <begin position="131"/>
        <end position="150"/>
    </location>
</feature>
<keyword evidence="3" id="KW-1185">Reference proteome</keyword>